<sequence>MKKVNKVTVLVDNDSWILPFAEKLCKELDQRGIKAVFACEQQAIVEGDICFMLGCTRIVSSENLAKNTHNLVVHESDLPQGKGFAPMTWQILEGKHQIPICVIEATAEVDAGPIWIKGEISLEGWELCADWRAAQGDKTVSLCIDCIDLFEDISPKPQHGTESFYARRSSTDSELDPNKTIVEQFDLLRVVDNERYPAFFTHRGRKYRLKIYHDE</sequence>
<dbReference type="OrthoDB" id="9802815at2"/>
<evidence type="ECO:0000313" key="2">
    <source>
        <dbReference type="EMBL" id="RDE22573.1"/>
    </source>
</evidence>
<dbReference type="Gene3D" id="3.40.50.12230">
    <property type="match status" value="1"/>
</dbReference>
<protein>
    <submittedName>
        <fullName evidence="2">Methionyl-tRNA formyltransferase</fullName>
    </submittedName>
</protein>
<feature type="domain" description="Formyl transferase N-terminal" evidence="1">
    <location>
        <begin position="45"/>
        <end position="120"/>
    </location>
</feature>
<evidence type="ECO:0000259" key="1">
    <source>
        <dbReference type="Pfam" id="PF00551"/>
    </source>
</evidence>
<dbReference type="EMBL" id="QQOH01000002">
    <property type="protein sequence ID" value="RDE22573.1"/>
    <property type="molecule type" value="Genomic_DNA"/>
</dbReference>
<keyword evidence="2" id="KW-0808">Transferase</keyword>
<dbReference type="SUPFAM" id="SSF53328">
    <property type="entry name" value="Formyltransferase"/>
    <property type="match status" value="1"/>
</dbReference>
<accession>A0A369WMY0</accession>
<keyword evidence="3" id="KW-1185">Reference proteome</keyword>
<dbReference type="InterPro" id="IPR002376">
    <property type="entry name" value="Formyl_transf_N"/>
</dbReference>
<name>A0A369WMY0_9GAMM</name>
<comment type="caution">
    <text evidence="2">The sequence shown here is derived from an EMBL/GenBank/DDBJ whole genome shotgun (WGS) entry which is preliminary data.</text>
</comment>
<gene>
    <name evidence="2" type="ORF">DV711_08250</name>
</gene>
<reference evidence="2 3" key="1">
    <citation type="submission" date="2018-07" db="EMBL/GenBank/DDBJ databases">
        <title>Motiliproteus coralliicola sp. nov., a bacterium isolated from Coral.</title>
        <authorList>
            <person name="Wang G."/>
        </authorList>
    </citation>
    <scope>NUCLEOTIDE SEQUENCE [LARGE SCALE GENOMIC DNA]</scope>
    <source>
        <strain evidence="2 3">C34</strain>
    </source>
</reference>
<proteinExistence type="predicted"/>
<dbReference type="GO" id="GO:0016740">
    <property type="term" value="F:transferase activity"/>
    <property type="evidence" value="ECO:0007669"/>
    <property type="project" value="UniProtKB-KW"/>
</dbReference>
<dbReference type="Pfam" id="PF00551">
    <property type="entry name" value="Formyl_trans_N"/>
    <property type="match status" value="1"/>
</dbReference>
<dbReference type="Proteomes" id="UP000253769">
    <property type="component" value="Unassembled WGS sequence"/>
</dbReference>
<evidence type="ECO:0000313" key="3">
    <source>
        <dbReference type="Proteomes" id="UP000253769"/>
    </source>
</evidence>
<organism evidence="2 3">
    <name type="scientific">Motiliproteus coralliicola</name>
    <dbReference type="NCBI Taxonomy" id="2283196"/>
    <lineage>
        <taxon>Bacteria</taxon>
        <taxon>Pseudomonadati</taxon>
        <taxon>Pseudomonadota</taxon>
        <taxon>Gammaproteobacteria</taxon>
        <taxon>Oceanospirillales</taxon>
        <taxon>Oceanospirillaceae</taxon>
        <taxon>Motiliproteus</taxon>
    </lineage>
</organism>
<dbReference type="RefSeq" id="WP_114695205.1">
    <property type="nucleotide sequence ID" value="NZ_QQOH01000002.1"/>
</dbReference>
<dbReference type="InterPro" id="IPR036477">
    <property type="entry name" value="Formyl_transf_N_sf"/>
</dbReference>
<dbReference type="AlphaFoldDB" id="A0A369WMY0"/>